<name>A0ABV7ZUA4_9GAMM</name>
<keyword evidence="2" id="KW-1185">Reference proteome</keyword>
<gene>
    <name evidence="1" type="ORF">ACFOOG_03110</name>
</gene>
<accession>A0ABV7ZUA4</accession>
<evidence type="ECO:0008006" key="3">
    <source>
        <dbReference type="Google" id="ProtNLM"/>
    </source>
</evidence>
<dbReference type="EMBL" id="JBHRYR010000002">
    <property type="protein sequence ID" value="MFC3851814.1"/>
    <property type="molecule type" value="Genomic_DNA"/>
</dbReference>
<protein>
    <recommendedName>
        <fullName evidence="3">Solute-binding protein family 3/N-terminal domain-containing protein</fullName>
    </recommendedName>
</protein>
<dbReference type="Proteomes" id="UP001595617">
    <property type="component" value="Unassembled WGS sequence"/>
</dbReference>
<proteinExistence type="predicted"/>
<sequence length="292" mass="32859">MLNSSRRFFLTLLCVLYSPWLMADNVVLVSSNAFQDYERFLNGRDPVSITDFSGPYSRRDVVEMVLVKQALHLSGVAVPFTFAAEDDPDRIIEALRDGSALAAGNTFWLDHLTPHYDELRITTALINRGEFEVGFYVHPDAVVRENSDLRSRRQISTAQWKQDWDSLHSLGFDALLHWDTWPDQVNAVMTGDISFLLAPFQNGDDMVLQLGENRLVPIPGIKLGLIGSRHMAVSRAHPDGALFNSALQLGLLRLKREDRIRQAYLDSGFLHPGVTDWVLINAPGTNTAWQVN</sequence>
<evidence type="ECO:0000313" key="2">
    <source>
        <dbReference type="Proteomes" id="UP001595617"/>
    </source>
</evidence>
<reference evidence="2" key="1">
    <citation type="journal article" date="2019" name="Int. J. Syst. Evol. Microbiol.">
        <title>The Global Catalogue of Microorganisms (GCM) 10K type strain sequencing project: providing services to taxonomists for standard genome sequencing and annotation.</title>
        <authorList>
            <consortium name="The Broad Institute Genomics Platform"/>
            <consortium name="The Broad Institute Genome Sequencing Center for Infectious Disease"/>
            <person name="Wu L."/>
            <person name="Ma J."/>
        </authorList>
    </citation>
    <scope>NUCLEOTIDE SEQUENCE [LARGE SCALE GENOMIC DNA]</scope>
    <source>
        <strain evidence="2">IBRC 10765</strain>
    </source>
</reference>
<organism evidence="1 2">
    <name type="scientific">Saccharospirillum mangrovi</name>
    <dbReference type="NCBI Taxonomy" id="2161747"/>
    <lineage>
        <taxon>Bacteria</taxon>
        <taxon>Pseudomonadati</taxon>
        <taxon>Pseudomonadota</taxon>
        <taxon>Gammaproteobacteria</taxon>
        <taxon>Oceanospirillales</taxon>
        <taxon>Saccharospirillaceae</taxon>
        <taxon>Saccharospirillum</taxon>
    </lineage>
</organism>
<evidence type="ECO:0000313" key="1">
    <source>
        <dbReference type="EMBL" id="MFC3851814.1"/>
    </source>
</evidence>
<comment type="caution">
    <text evidence="1">The sequence shown here is derived from an EMBL/GenBank/DDBJ whole genome shotgun (WGS) entry which is preliminary data.</text>
</comment>
<dbReference type="RefSeq" id="WP_380693246.1">
    <property type="nucleotide sequence ID" value="NZ_JBHRYR010000002.1"/>
</dbReference>